<dbReference type="SMART" id="SM00354">
    <property type="entry name" value="HTH_LACI"/>
    <property type="match status" value="1"/>
</dbReference>
<gene>
    <name evidence="6" type="primary">ccpA_1</name>
    <name evidence="6" type="ORF">VMF7928_00209</name>
</gene>
<dbReference type="CDD" id="cd01392">
    <property type="entry name" value="HTH_LacI"/>
    <property type="match status" value="1"/>
</dbReference>
<dbReference type="Gene3D" id="3.40.50.2300">
    <property type="match status" value="2"/>
</dbReference>
<evidence type="ECO:0000313" key="7">
    <source>
        <dbReference type="Proteomes" id="UP000838748"/>
    </source>
</evidence>
<sequence>MKRKITSSDVAAYVGVSRSAVSRAFTKGASIHAAKRDRILKAAKELGYHPNIFARTLSTPGQNKRSNLVAVLVAEVSNCYESYLFEKLSTELQKHGKQPILMNIKHPEEMDEAILRLSGYQVDGVIAIAGSLPEESFVKCLELSLPMVTLGRADDSGHVPFVKTDNFESGRLVAKYFASEGVQKVGYVSGLEDGMASRERHEGLKSVFQELGLEQPVLIPAGSYSYGAGYEAAKQNLQQIQKLDGLFCACDALALGVSDCCKIEANMQIPNDLRLVGCDDIPQAAWEGYKLTTVAQPVDSIVMQVISLLDKLWSDEEDIPSIVKLAPNLVIRNT</sequence>
<organism evidence="6 7">
    <name type="scientific">Vibrio marisflavi CECT 7928</name>
    <dbReference type="NCBI Taxonomy" id="634439"/>
    <lineage>
        <taxon>Bacteria</taxon>
        <taxon>Pseudomonadati</taxon>
        <taxon>Pseudomonadota</taxon>
        <taxon>Gammaproteobacteria</taxon>
        <taxon>Vibrionales</taxon>
        <taxon>Vibrionaceae</taxon>
        <taxon>Vibrio</taxon>
    </lineage>
</organism>
<dbReference type="EMBL" id="CAKLDM010000001">
    <property type="protein sequence ID" value="CAH0536115.1"/>
    <property type="molecule type" value="Genomic_DNA"/>
</dbReference>
<dbReference type="Gene3D" id="1.10.260.40">
    <property type="entry name" value="lambda repressor-like DNA-binding domains"/>
    <property type="match status" value="1"/>
</dbReference>
<dbReference type="PANTHER" id="PTHR30146">
    <property type="entry name" value="LACI-RELATED TRANSCRIPTIONAL REPRESSOR"/>
    <property type="match status" value="1"/>
</dbReference>
<dbReference type="InterPro" id="IPR046335">
    <property type="entry name" value="LacI/GalR-like_sensor"/>
</dbReference>
<evidence type="ECO:0000256" key="1">
    <source>
        <dbReference type="ARBA" id="ARBA00022491"/>
    </source>
</evidence>
<dbReference type="Proteomes" id="UP000838748">
    <property type="component" value="Unassembled WGS sequence"/>
</dbReference>
<dbReference type="PANTHER" id="PTHR30146:SF95">
    <property type="entry name" value="RIBOSE OPERON REPRESSOR"/>
    <property type="match status" value="1"/>
</dbReference>
<accession>A0ABN8DX45</accession>
<dbReference type="Pfam" id="PF00356">
    <property type="entry name" value="LacI"/>
    <property type="match status" value="1"/>
</dbReference>
<keyword evidence="2" id="KW-0805">Transcription regulation</keyword>
<comment type="caution">
    <text evidence="6">The sequence shown here is derived from an EMBL/GenBank/DDBJ whole genome shotgun (WGS) entry which is preliminary data.</text>
</comment>
<dbReference type="PROSITE" id="PS50932">
    <property type="entry name" value="HTH_LACI_2"/>
    <property type="match status" value="1"/>
</dbReference>
<name>A0ABN8DX45_9VIBR</name>
<reference evidence="6" key="1">
    <citation type="submission" date="2021-11" db="EMBL/GenBank/DDBJ databases">
        <authorList>
            <person name="Rodrigo-Torres L."/>
            <person name="Arahal R. D."/>
            <person name="Lucena T."/>
        </authorList>
    </citation>
    <scope>NUCLEOTIDE SEQUENCE</scope>
    <source>
        <strain evidence="6">CECT 7928</strain>
    </source>
</reference>
<dbReference type="RefSeq" id="WP_237359618.1">
    <property type="nucleotide sequence ID" value="NZ_CAKLDM010000001.1"/>
</dbReference>
<dbReference type="Pfam" id="PF13377">
    <property type="entry name" value="Peripla_BP_3"/>
    <property type="match status" value="1"/>
</dbReference>
<dbReference type="InterPro" id="IPR000843">
    <property type="entry name" value="HTH_LacI"/>
</dbReference>
<feature type="domain" description="HTH lacI-type" evidence="5">
    <location>
        <begin position="5"/>
        <end position="59"/>
    </location>
</feature>
<evidence type="ECO:0000256" key="2">
    <source>
        <dbReference type="ARBA" id="ARBA00023015"/>
    </source>
</evidence>
<dbReference type="SUPFAM" id="SSF47413">
    <property type="entry name" value="lambda repressor-like DNA-binding domains"/>
    <property type="match status" value="1"/>
</dbReference>
<keyword evidence="7" id="KW-1185">Reference proteome</keyword>
<evidence type="ECO:0000313" key="6">
    <source>
        <dbReference type="EMBL" id="CAH0536115.1"/>
    </source>
</evidence>
<keyword evidence="1" id="KW-0678">Repressor</keyword>
<keyword evidence="4" id="KW-0804">Transcription</keyword>
<protein>
    <submittedName>
        <fullName evidence="6">Catabolite control protein A</fullName>
    </submittedName>
</protein>
<dbReference type="InterPro" id="IPR010982">
    <property type="entry name" value="Lambda_DNA-bd_dom_sf"/>
</dbReference>
<dbReference type="InterPro" id="IPR028082">
    <property type="entry name" value="Peripla_BP_I"/>
</dbReference>
<keyword evidence="3" id="KW-0238">DNA-binding</keyword>
<evidence type="ECO:0000256" key="3">
    <source>
        <dbReference type="ARBA" id="ARBA00023125"/>
    </source>
</evidence>
<dbReference type="SUPFAM" id="SSF53822">
    <property type="entry name" value="Periplasmic binding protein-like I"/>
    <property type="match status" value="1"/>
</dbReference>
<dbReference type="CDD" id="cd06278">
    <property type="entry name" value="PBP1_LacI-like"/>
    <property type="match status" value="1"/>
</dbReference>
<proteinExistence type="predicted"/>
<evidence type="ECO:0000256" key="4">
    <source>
        <dbReference type="ARBA" id="ARBA00023163"/>
    </source>
</evidence>
<evidence type="ECO:0000259" key="5">
    <source>
        <dbReference type="PROSITE" id="PS50932"/>
    </source>
</evidence>